<feature type="transmembrane region" description="Helical" evidence="9">
    <location>
        <begin position="180"/>
        <end position="199"/>
    </location>
</feature>
<dbReference type="Proteomes" id="UP000248044">
    <property type="component" value="Chromosome"/>
</dbReference>
<keyword evidence="6 9" id="KW-0812">Transmembrane</keyword>
<feature type="domain" description="ABC transmembrane type-1" evidence="10">
    <location>
        <begin position="64"/>
        <end position="251"/>
    </location>
</feature>
<reference evidence="11 12" key="1">
    <citation type="submission" date="2018-05" db="EMBL/GenBank/DDBJ databases">
        <title>Complete Genome Sequences of Extremely Thermoacidophilic, Metal-Mobilizing Type-Strain Members of the Archaeal Family Sulfolobaceae: Acidianus brierleyi DSM-1651T, Acidianus sulfidivorans DSM-18786T, Metallosphaera hakonensis DSM-7519T, and Metallosphaera prunae DSM-10039T.</title>
        <authorList>
            <person name="Counts J.A."/>
            <person name="Kelly R.M."/>
        </authorList>
    </citation>
    <scope>NUCLEOTIDE SEQUENCE [LARGE SCALE GENOMIC DNA]</scope>
    <source>
        <strain evidence="11 12">DSM 1651</strain>
    </source>
</reference>
<name>A0A2U9IH03_9CREN</name>
<feature type="transmembrane region" description="Helical" evidence="9">
    <location>
        <begin position="96"/>
        <end position="121"/>
    </location>
</feature>
<dbReference type="InterPro" id="IPR000515">
    <property type="entry name" value="MetI-like"/>
</dbReference>
<evidence type="ECO:0000259" key="10">
    <source>
        <dbReference type="PROSITE" id="PS50928"/>
    </source>
</evidence>
<keyword evidence="5" id="KW-0762">Sugar transport</keyword>
<dbReference type="GeneID" id="36833037"/>
<evidence type="ECO:0000256" key="9">
    <source>
        <dbReference type="RuleBase" id="RU363032"/>
    </source>
</evidence>
<dbReference type="RefSeq" id="WP_110271212.1">
    <property type="nucleotide sequence ID" value="NZ_CP029289.2"/>
</dbReference>
<evidence type="ECO:0000256" key="3">
    <source>
        <dbReference type="ARBA" id="ARBA00022448"/>
    </source>
</evidence>
<evidence type="ECO:0000313" key="11">
    <source>
        <dbReference type="EMBL" id="AWR95332.1"/>
    </source>
</evidence>
<evidence type="ECO:0000256" key="8">
    <source>
        <dbReference type="ARBA" id="ARBA00023136"/>
    </source>
</evidence>
<protein>
    <submittedName>
        <fullName evidence="11">Carbohydrate ABC transporter permease</fullName>
    </submittedName>
</protein>
<feature type="transmembrane region" description="Helical" evidence="9">
    <location>
        <begin position="68"/>
        <end position="89"/>
    </location>
</feature>
<dbReference type="AlphaFoldDB" id="A0A2U9IH03"/>
<keyword evidence="4" id="KW-1003">Cell membrane</keyword>
<keyword evidence="8 9" id="KW-0472">Membrane</keyword>
<evidence type="ECO:0000256" key="5">
    <source>
        <dbReference type="ARBA" id="ARBA00022597"/>
    </source>
</evidence>
<accession>A0A2U9IH03</accession>
<dbReference type="InterPro" id="IPR050901">
    <property type="entry name" value="BP-dep_ABC_trans_perm"/>
</dbReference>
<proteinExistence type="inferred from homology"/>
<evidence type="ECO:0000256" key="6">
    <source>
        <dbReference type="ARBA" id="ARBA00022692"/>
    </source>
</evidence>
<keyword evidence="7 9" id="KW-1133">Transmembrane helix</keyword>
<dbReference type="GO" id="GO:0055085">
    <property type="term" value="P:transmembrane transport"/>
    <property type="evidence" value="ECO:0007669"/>
    <property type="project" value="InterPro"/>
</dbReference>
<dbReference type="PANTHER" id="PTHR32243:SF50">
    <property type="entry name" value="MALTOSE_MALTODEXTRIN TRANSPORT SYSTEM PERMEASE PROTEIN MALG"/>
    <property type="match status" value="1"/>
</dbReference>
<evidence type="ECO:0000256" key="1">
    <source>
        <dbReference type="ARBA" id="ARBA00004651"/>
    </source>
</evidence>
<dbReference type="OrthoDB" id="57451at2157"/>
<comment type="subcellular location">
    <subcellularLocation>
        <location evidence="1 9">Cell membrane</location>
        <topology evidence="1 9">Multi-pass membrane protein</topology>
    </subcellularLocation>
</comment>
<dbReference type="GO" id="GO:0005886">
    <property type="term" value="C:plasma membrane"/>
    <property type="evidence" value="ECO:0007669"/>
    <property type="project" value="UniProtKB-SubCell"/>
</dbReference>
<evidence type="ECO:0000256" key="4">
    <source>
        <dbReference type="ARBA" id="ARBA00022475"/>
    </source>
</evidence>
<evidence type="ECO:0000256" key="2">
    <source>
        <dbReference type="ARBA" id="ARBA00009047"/>
    </source>
</evidence>
<feature type="transmembrane region" description="Helical" evidence="9">
    <location>
        <begin position="231"/>
        <end position="251"/>
    </location>
</feature>
<dbReference type="SUPFAM" id="SSF161098">
    <property type="entry name" value="MetI-like"/>
    <property type="match status" value="1"/>
</dbReference>
<evidence type="ECO:0000256" key="7">
    <source>
        <dbReference type="ARBA" id="ARBA00022989"/>
    </source>
</evidence>
<dbReference type="KEGG" id="abri:DFR85_12735"/>
<feature type="transmembrane region" description="Helical" evidence="9">
    <location>
        <begin position="141"/>
        <end position="159"/>
    </location>
</feature>
<organism evidence="11 12">
    <name type="scientific">Acidianus brierleyi</name>
    <dbReference type="NCBI Taxonomy" id="41673"/>
    <lineage>
        <taxon>Archaea</taxon>
        <taxon>Thermoproteota</taxon>
        <taxon>Thermoprotei</taxon>
        <taxon>Sulfolobales</taxon>
        <taxon>Sulfolobaceae</taxon>
        <taxon>Acidianus</taxon>
    </lineage>
</organism>
<dbReference type="PANTHER" id="PTHR32243">
    <property type="entry name" value="MALTOSE TRANSPORT SYSTEM PERMEASE-RELATED"/>
    <property type="match status" value="1"/>
</dbReference>
<keyword evidence="12" id="KW-1185">Reference proteome</keyword>
<dbReference type="EMBL" id="CP029289">
    <property type="protein sequence ID" value="AWR95332.1"/>
    <property type="molecule type" value="Genomic_DNA"/>
</dbReference>
<dbReference type="CDD" id="cd06261">
    <property type="entry name" value="TM_PBP2"/>
    <property type="match status" value="1"/>
</dbReference>
<sequence>MKLSYIAVIIFSIYFLLPLYILVMIAFSPAKYTIESLYPPLTFKSFTLNNLVYAFTQYDFIHPFIKSLSVATLVGILGLVIGIPAGYGLSRLPGKIAYPLLVLLLVTNMVPGIVVAIPISAEFIRLHLFDSIPGLALVQELITLPLATFIMQGTFSAVPREIEYQARIDGASTLSYFKNVLIPTALPGIIAAFLISWMFSWDEFTYAIIISPIHPTLPVEIYVNITRGNELAAVAFSLVFTIPVIILTLFLQKYLKGEYLAGGVKA</sequence>
<keyword evidence="3 9" id="KW-0813">Transport</keyword>
<feature type="transmembrane region" description="Helical" evidence="9">
    <location>
        <begin position="6"/>
        <end position="25"/>
    </location>
</feature>
<gene>
    <name evidence="11" type="ORF">DFR85_12735</name>
</gene>
<dbReference type="Gene3D" id="1.10.3720.10">
    <property type="entry name" value="MetI-like"/>
    <property type="match status" value="1"/>
</dbReference>
<evidence type="ECO:0000313" key="12">
    <source>
        <dbReference type="Proteomes" id="UP000248044"/>
    </source>
</evidence>
<dbReference type="InterPro" id="IPR035906">
    <property type="entry name" value="MetI-like_sf"/>
</dbReference>
<dbReference type="Pfam" id="PF00528">
    <property type="entry name" value="BPD_transp_1"/>
    <property type="match status" value="1"/>
</dbReference>
<comment type="similarity">
    <text evidence="2">Belongs to the binding-protein-dependent transport system permease family. MalFG subfamily.</text>
</comment>
<dbReference type="PROSITE" id="PS50928">
    <property type="entry name" value="ABC_TM1"/>
    <property type="match status" value="1"/>
</dbReference>